<dbReference type="InterPro" id="IPR024408">
    <property type="entry name" value="Muramidase"/>
</dbReference>
<evidence type="ECO:0000313" key="4">
    <source>
        <dbReference type="Proteomes" id="UP001161697"/>
    </source>
</evidence>
<reference evidence="3" key="1">
    <citation type="submission" date="2022-09" db="EMBL/GenBank/DDBJ databases">
        <title>Intensive care unit water sources are persistently colonized with multi-drug resistant bacteria and are the site of extensive horizontal gene transfer of antibiotic resistance genes.</title>
        <authorList>
            <person name="Diorio-Toth L."/>
        </authorList>
    </citation>
    <scope>NUCLEOTIDE SEQUENCE</scope>
    <source>
        <strain evidence="3">GD03704</strain>
    </source>
</reference>
<dbReference type="RefSeq" id="WP_279850675.1">
    <property type="nucleotide sequence ID" value="NZ_JAOCJD010000019.1"/>
</dbReference>
<dbReference type="Pfam" id="PF11860">
    <property type="entry name" value="Muramidase"/>
    <property type="match status" value="1"/>
</dbReference>
<proteinExistence type="predicted"/>
<comment type="caution">
    <text evidence="3">The sequence shown here is derived from an EMBL/GenBank/DDBJ whole genome shotgun (WGS) entry which is preliminary data.</text>
</comment>
<protein>
    <submittedName>
        <fullName evidence="3">N-acetylmuramidase family protein</fullName>
    </submittedName>
</protein>
<dbReference type="SUPFAM" id="SSF47090">
    <property type="entry name" value="PGBD-like"/>
    <property type="match status" value="1"/>
</dbReference>
<sequence>MTQHTLRHGSKGQAVQQLQWALNAAGAKLVPDGDFGDETEKAVRAYQLKMGLVADGIAGPKTLAALAGADCSRLLNNATLVAAAKRLGVDLASVYAVNEVESNGAGFLANGKPKILYERHVMHARLCLVRNEGDNSAALIARADQLAAQHPNLVNRAPGGYAGGTAEHQRLANARYIDTLAANESASWGAFQIMGYHAERLGYASVDEFITLMHRSEADQFEAFVRFIEADAALLKALKAKKWADFARRYNGPAYARNLYDVKLERAYQRHADCGCGGQVKVAV</sequence>
<evidence type="ECO:0000313" key="3">
    <source>
        <dbReference type="EMBL" id="MDH1341507.1"/>
    </source>
</evidence>
<accession>A0AA42TVQ3</accession>
<feature type="domain" description="N-acetylmuramidase" evidence="2">
    <location>
        <begin position="91"/>
        <end position="271"/>
    </location>
</feature>
<name>A0AA42TVQ3_ECTOL</name>
<dbReference type="Proteomes" id="UP001161697">
    <property type="component" value="Unassembled WGS sequence"/>
</dbReference>
<dbReference type="InterPro" id="IPR036366">
    <property type="entry name" value="PGBDSf"/>
</dbReference>
<dbReference type="InterPro" id="IPR002477">
    <property type="entry name" value="Peptidoglycan-bd-like"/>
</dbReference>
<gene>
    <name evidence="3" type="ORF">N5J11_20425</name>
</gene>
<dbReference type="AlphaFoldDB" id="A0AA42TVQ3"/>
<dbReference type="Gene3D" id="1.10.101.10">
    <property type="entry name" value="PGBD-like superfamily/PGBD"/>
    <property type="match status" value="1"/>
</dbReference>
<dbReference type="Pfam" id="PF01471">
    <property type="entry name" value="PG_binding_1"/>
    <property type="match status" value="1"/>
</dbReference>
<evidence type="ECO:0000259" key="2">
    <source>
        <dbReference type="Pfam" id="PF11860"/>
    </source>
</evidence>
<feature type="domain" description="Peptidoglycan binding-like" evidence="1">
    <location>
        <begin position="12"/>
        <end position="66"/>
    </location>
</feature>
<organism evidence="3 4">
    <name type="scientific">Ectopseudomonas oleovorans</name>
    <name type="common">Pseudomonas oleovorans</name>
    <dbReference type="NCBI Taxonomy" id="301"/>
    <lineage>
        <taxon>Bacteria</taxon>
        <taxon>Pseudomonadati</taxon>
        <taxon>Pseudomonadota</taxon>
        <taxon>Gammaproteobacteria</taxon>
        <taxon>Pseudomonadales</taxon>
        <taxon>Pseudomonadaceae</taxon>
        <taxon>Ectopseudomonas</taxon>
    </lineage>
</organism>
<dbReference type="EMBL" id="JAOCJE010000001">
    <property type="protein sequence ID" value="MDH1341507.1"/>
    <property type="molecule type" value="Genomic_DNA"/>
</dbReference>
<evidence type="ECO:0000259" key="1">
    <source>
        <dbReference type="Pfam" id="PF01471"/>
    </source>
</evidence>
<dbReference type="InterPro" id="IPR036365">
    <property type="entry name" value="PGBD-like_sf"/>
</dbReference>